<dbReference type="EMBL" id="JBHRYD010000005">
    <property type="protein sequence ID" value="MFC3704865.1"/>
    <property type="molecule type" value="Genomic_DNA"/>
</dbReference>
<evidence type="ECO:0000313" key="2">
    <source>
        <dbReference type="Proteomes" id="UP001595613"/>
    </source>
</evidence>
<keyword evidence="2" id="KW-1185">Reference proteome</keyword>
<dbReference type="RefSeq" id="WP_380096585.1">
    <property type="nucleotide sequence ID" value="NZ_JBHRYD010000005.1"/>
</dbReference>
<name>A0ABV7WZW0_9HYPH</name>
<reference evidence="2" key="1">
    <citation type="journal article" date="2019" name="Int. J. Syst. Evol. Microbiol.">
        <title>The Global Catalogue of Microorganisms (GCM) 10K type strain sequencing project: providing services to taxonomists for standard genome sequencing and annotation.</title>
        <authorList>
            <consortium name="The Broad Institute Genomics Platform"/>
            <consortium name="The Broad Institute Genome Sequencing Center for Infectious Disease"/>
            <person name="Wu L."/>
            <person name="Ma J."/>
        </authorList>
    </citation>
    <scope>NUCLEOTIDE SEQUENCE [LARGE SCALE GENOMIC DNA]</scope>
    <source>
        <strain evidence="2">KCTC 42281</strain>
    </source>
</reference>
<protein>
    <submittedName>
        <fullName evidence="1">Uncharacterized protein</fullName>
    </submittedName>
</protein>
<evidence type="ECO:0000313" key="1">
    <source>
        <dbReference type="EMBL" id="MFC3704865.1"/>
    </source>
</evidence>
<comment type="caution">
    <text evidence="1">The sequence shown here is derived from an EMBL/GenBank/DDBJ whole genome shotgun (WGS) entry which is preliminary data.</text>
</comment>
<sequence length="229" mass="26318">MSAAEAWVAARSYESVADSWNSLDVGEGARRAFRTQEARSIIDANATVWREYETNFVRDEVSQRAEDGFIAHWIRRPQEDYLELWAALQNGSISAWGIKPNEAEFTQVLPIQFEVLRPRGSSNVGTFFAGDLYRLVRLDAMALQRVFPPLETKPWTRGRPPKYDWPSFHSQCQSVWDEHGSFVKHDPEFSRPADLIKIMAQWCVDEWGQHPSESVLKTKVAEFLKDKGL</sequence>
<organism evidence="1 2">
    <name type="scientific">Devosia honganensis</name>
    <dbReference type="NCBI Taxonomy" id="1610527"/>
    <lineage>
        <taxon>Bacteria</taxon>
        <taxon>Pseudomonadati</taxon>
        <taxon>Pseudomonadota</taxon>
        <taxon>Alphaproteobacteria</taxon>
        <taxon>Hyphomicrobiales</taxon>
        <taxon>Devosiaceae</taxon>
        <taxon>Devosia</taxon>
    </lineage>
</organism>
<gene>
    <name evidence="1" type="ORF">ACFOOL_08860</name>
</gene>
<dbReference type="Proteomes" id="UP001595613">
    <property type="component" value="Unassembled WGS sequence"/>
</dbReference>
<accession>A0ABV7WZW0</accession>
<proteinExistence type="predicted"/>